<keyword evidence="3" id="KW-1185">Reference proteome</keyword>
<dbReference type="Proteomes" id="UP000821837">
    <property type="component" value="Unassembled WGS sequence"/>
</dbReference>
<reference evidence="2" key="1">
    <citation type="journal article" date="2020" name="Cell">
        <title>Large-Scale Comparative Analyses of Tick Genomes Elucidate Their Genetic Diversity and Vector Capacities.</title>
        <authorList>
            <consortium name="Tick Genome and Microbiome Consortium (TIGMIC)"/>
            <person name="Jia N."/>
            <person name="Wang J."/>
            <person name="Shi W."/>
            <person name="Du L."/>
            <person name="Sun Y."/>
            <person name="Zhan W."/>
            <person name="Jiang J.F."/>
            <person name="Wang Q."/>
            <person name="Zhang B."/>
            <person name="Ji P."/>
            <person name="Bell-Sakyi L."/>
            <person name="Cui X.M."/>
            <person name="Yuan T.T."/>
            <person name="Jiang B.G."/>
            <person name="Yang W.F."/>
            <person name="Lam T.T."/>
            <person name="Chang Q.C."/>
            <person name="Ding S.J."/>
            <person name="Wang X.J."/>
            <person name="Zhu J.G."/>
            <person name="Ruan X.D."/>
            <person name="Zhao L."/>
            <person name="Wei J.T."/>
            <person name="Ye R.Z."/>
            <person name="Que T.C."/>
            <person name="Du C.H."/>
            <person name="Zhou Y.H."/>
            <person name="Cheng J.X."/>
            <person name="Dai P.F."/>
            <person name="Guo W.B."/>
            <person name="Han X.H."/>
            <person name="Huang E.J."/>
            <person name="Li L.F."/>
            <person name="Wei W."/>
            <person name="Gao Y.C."/>
            <person name="Liu J.Z."/>
            <person name="Shao H.Z."/>
            <person name="Wang X."/>
            <person name="Wang C.C."/>
            <person name="Yang T.C."/>
            <person name="Huo Q.B."/>
            <person name="Li W."/>
            <person name="Chen H.Y."/>
            <person name="Chen S.E."/>
            <person name="Zhou L.G."/>
            <person name="Ni X.B."/>
            <person name="Tian J.H."/>
            <person name="Sheng Y."/>
            <person name="Liu T."/>
            <person name="Pan Y.S."/>
            <person name="Xia L.Y."/>
            <person name="Li J."/>
            <person name="Zhao F."/>
            <person name="Cao W.C."/>
        </authorList>
    </citation>
    <scope>NUCLEOTIDE SEQUENCE</scope>
    <source>
        <strain evidence="2">Rsan-2018</strain>
    </source>
</reference>
<comment type="caution">
    <text evidence="2">The sequence shown here is derived from an EMBL/GenBank/DDBJ whole genome shotgun (WGS) entry which is preliminary data.</text>
</comment>
<protein>
    <submittedName>
        <fullName evidence="2">Uncharacterized protein</fullName>
    </submittedName>
</protein>
<accession>A0A9D4SXJ5</accession>
<reference evidence="2" key="2">
    <citation type="submission" date="2021-09" db="EMBL/GenBank/DDBJ databases">
        <authorList>
            <person name="Jia N."/>
            <person name="Wang J."/>
            <person name="Shi W."/>
            <person name="Du L."/>
            <person name="Sun Y."/>
            <person name="Zhan W."/>
            <person name="Jiang J."/>
            <person name="Wang Q."/>
            <person name="Zhang B."/>
            <person name="Ji P."/>
            <person name="Sakyi L.B."/>
            <person name="Cui X."/>
            <person name="Yuan T."/>
            <person name="Jiang B."/>
            <person name="Yang W."/>
            <person name="Lam T.T.-Y."/>
            <person name="Chang Q."/>
            <person name="Ding S."/>
            <person name="Wang X."/>
            <person name="Zhu J."/>
            <person name="Ruan X."/>
            <person name="Zhao L."/>
            <person name="Wei J."/>
            <person name="Que T."/>
            <person name="Du C."/>
            <person name="Cheng J."/>
            <person name="Dai P."/>
            <person name="Han X."/>
            <person name="Huang E."/>
            <person name="Gao Y."/>
            <person name="Liu J."/>
            <person name="Shao H."/>
            <person name="Ye R."/>
            <person name="Li L."/>
            <person name="Wei W."/>
            <person name="Wang X."/>
            <person name="Wang C."/>
            <person name="Huo Q."/>
            <person name="Li W."/>
            <person name="Guo W."/>
            <person name="Chen H."/>
            <person name="Chen S."/>
            <person name="Zhou L."/>
            <person name="Zhou L."/>
            <person name="Ni X."/>
            <person name="Tian J."/>
            <person name="Zhou Y."/>
            <person name="Sheng Y."/>
            <person name="Liu T."/>
            <person name="Pan Y."/>
            <person name="Xia L."/>
            <person name="Li J."/>
            <person name="Zhao F."/>
            <person name="Cao W."/>
        </authorList>
    </citation>
    <scope>NUCLEOTIDE SEQUENCE</scope>
    <source>
        <strain evidence="2">Rsan-2018</strain>
        <tissue evidence="2">Larvae</tissue>
    </source>
</reference>
<organism evidence="2 3">
    <name type="scientific">Rhipicephalus sanguineus</name>
    <name type="common">Brown dog tick</name>
    <name type="synonym">Ixodes sanguineus</name>
    <dbReference type="NCBI Taxonomy" id="34632"/>
    <lineage>
        <taxon>Eukaryota</taxon>
        <taxon>Metazoa</taxon>
        <taxon>Ecdysozoa</taxon>
        <taxon>Arthropoda</taxon>
        <taxon>Chelicerata</taxon>
        <taxon>Arachnida</taxon>
        <taxon>Acari</taxon>
        <taxon>Parasitiformes</taxon>
        <taxon>Ixodida</taxon>
        <taxon>Ixodoidea</taxon>
        <taxon>Ixodidae</taxon>
        <taxon>Rhipicephalinae</taxon>
        <taxon>Rhipicephalus</taxon>
        <taxon>Rhipicephalus</taxon>
    </lineage>
</organism>
<feature type="signal peptide" evidence="1">
    <location>
        <begin position="1"/>
        <end position="20"/>
    </location>
</feature>
<dbReference type="AlphaFoldDB" id="A0A9D4SXJ5"/>
<dbReference type="EMBL" id="JABSTV010001250">
    <property type="protein sequence ID" value="KAH7957141.1"/>
    <property type="molecule type" value="Genomic_DNA"/>
</dbReference>
<name>A0A9D4SXJ5_RHISA</name>
<evidence type="ECO:0000313" key="2">
    <source>
        <dbReference type="EMBL" id="KAH7957141.1"/>
    </source>
</evidence>
<keyword evidence="1" id="KW-0732">Signal</keyword>
<evidence type="ECO:0000256" key="1">
    <source>
        <dbReference type="SAM" id="SignalP"/>
    </source>
</evidence>
<feature type="chain" id="PRO_5039439583" evidence="1">
    <location>
        <begin position="21"/>
        <end position="127"/>
    </location>
</feature>
<evidence type="ECO:0000313" key="3">
    <source>
        <dbReference type="Proteomes" id="UP000821837"/>
    </source>
</evidence>
<sequence length="127" mass="14368">MASSRVKVLCILYFFAVTSALNIAGYVTGFHRKPGEKSRPVDVVYFIETSLNLVSDVVMLRTLYRPPARVNLEAIPYNRSAATHRFTLLRVVYAYYEELKAKKTTKNVDHRAEAGEAVSQDFTCKTT</sequence>
<proteinExistence type="predicted"/>
<gene>
    <name evidence="2" type="ORF">HPB52_015659</name>
</gene>